<protein>
    <submittedName>
        <fullName evidence="1">Uncharacterized protein</fullName>
    </submittedName>
</protein>
<gene>
    <name evidence="1" type="ORF">FSB75_19165</name>
</gene>
<keyword evidence="2" id="KW-1185">Reference proteome</keyword>
<reference evidence="1 2" key="1">
    <citation type="journal article" date="2015" name="Int. J. Syst. Evol. Microbiol.">
        <title>Flavisolibacter ginsenosidimutans sp. nov., with ginsenoside-converting activity isolated from soil used for cultivating ginseng.</title>
        <authorList>
            <person name="Zhao Y."/>
            <person name="Liu Q."/>
            <person name="Kang M.S."/>
            <person name="Jin F."/>
            <person name="Yu H."/>
            <person name="Im W.T."/>
        </authorList>
    </citation>
    <scope>NUCLEOTIDE SEQUENCE [LARGE SCALE GENOMIC DNA]</scope>
    <source>
        <strain evidence="1 2">Gsoil 636</strain>
    </source>
</reference>
<accession>A0A5B8UNB2</accession>
<name>A0A5B8UNB2_9BACT</name>
<dbReference type="EMBL" id="CP042433">
    <property type="protein sequence ID" value="QEC57936.1"/>
    <property type="molecule type" value="Genomic_DNA"/>
</dbReference>
<dbReference type="RefSeq" id="WP_146790777.1">
    <property type="nucleotide sequence ID" value="NZ_BAABIO010000003.1"/>
</dbReference>
<proteinExistence type="predicted"/>
<evidence type="ECO:0000313" key="2">
    <source>
        <dbReference type="Proteomes" id="UP000321204"/>
    </source>
</evidence>
<evidence type="ECO:0000313" key="1">
    <source>
        <dbReference type="EMBL" id="QEC57936.1"/>
    </source>
</evidence>
<dbReference type="AlphaFoldDB" id="A0A5B8UNB2"/>
<dbReference type="OrthoDB" id="885507at2"/>
<dbReference type="KEGG" id="fgg:FSB75_19165"/>
<dbReference type="Proteomes" id="UP000321204">
    <property type="component" value="Chromosome"/>
</dbReference>
<organism evidence="1 2">
    <name type="scientific">Flavisolibacter ginsenosidimutans</name>
    <dbReference type="NCBI Taxonomy" id="661481"/>
    <lineage>
        <taxon>Bacteria</taxon>
        <taxon>Pseudomonadati</taxon>
        <taxon>Bacteroidota</taxon>
        <taxon>Chitinophagia</taxon>
        <taxon>Chitinophagales</taxon>
        <taxon>Chitinophagaceae</taxon>
        <taxon>Flavisolibacter</taxon>
    </lineage>
</organism>
<sequence>MIKFGTRVVCTNDVFTEEQKAMIPSRPVLDQHYTVDEVLITRRGKAVTLVELDNPSLPHPTGLGTFVPSFDVNRFRELNEMPEEVVKEALQEAI</sequence>